<sequence length="437" mass="50617">MSTVQLVGFHLTQNLCGIYPCYFERCNKCQRGFPFDEPYTVSLSDLAVLERAPDEIKRLPQTEIERLRALLPITKRSKRTGDPISECLCPKPETDSLPIIPLAKIEMRIRVDNICCDRKKYMSIIRGESWSCPFCLDIICSVSCLIRHTKIMHIDDGQWRGRSIVVDRALLGGEWCPLCSHVFRKGELLSDTVNITSDQLLDMIQWEGGRRWMPEKIILERYTIKNKLCQRCSDWDEKKVLRIFYSLREAQSTQTSMMTRKDLYPLDSYIPPNVMRDTLHLSELGSIQTYDNDDENSQFFVDLLRQDMFEEIKDSFLETTSIVRNIWDTVLYIGDGSLRRLRTFEEVKATPIPGAKLLAKIRTEVALLDIALTQTNIIAPLRHIIREYLPWQLWNLERLLSMIHADVIRYAPSLASLLSVIGASHFPFSDSLKFEID</sequence>
<reference evidence="2" key="1">
    <citation type="submission" date="2018-10" db="EMBL/GenBank/DDBJ databases">
        <title>Hidden diversity of soil giant viruses.</title>
        <authorList>
            <person name="Schulz F."/>
            <person name="Alteio L."/>
            <person name="Goudeau D."/>
            <person name="Ryan E.M."/>
            <person name="Malmstrom R.R."/>
            <person name="Blanchard J."/>
            <person name="Woyke T."/>
        </authorList>
    </citation>
    <scope>NUCLEOTIDE SEQUENCE</scope>
    <source>
        <strain evidence="2">HAV1</strain>
    </source>
</reference>
<protein>
    <recommendedName>
        <fullName evidence="1">C2H2-type domain-containing protein</fullName>
    </recommendedName>
</protein>
<gene>
    <name evidence="2" type="ORF">Harvfovirus38_2</name>
</gene>
<organism evidence="2">
    <name type="scientific">Harvfovirus sp</name>
    <dbReference type="NCBI Taxonomy" id="2487768"/>
    <lineage>
        <taxon>Viruses</taxon>
        <taxon>Varidnaviria</taxon>
        <taxon>Bamfordvirae</taxon>
        <taxon>Nucleocytoviricota</taxon>
        <taxon>Megaviricetes</taxon>
        <taxon>Imitervirales</taxon>
        <taxon>Mimiviridae</taxon>
        <taxon>Klosneuvirinae</taxon>
    </lineage>
</organism>
<evidence type="ECO:0000259" key="1">
    <source>
        <dbReference type="PROSITE" id="PS00028"/>
    </source>
</evidence>
<dbReference type="InterPro" id="IPR013087">
    <property type="entry name" value="Znf_C2H2_type"/>
</dbReference>
<accession>A0A3G5A2Q4</accession>
<dbReference type="EMBL" id="MK072280">
    <property type="protein sequence ID" value="AYV81508.1"/>
    <property type="molecule type" value="Genomic_DNA"/>
</dbReference>
<dbReference type="PROSITE" id="PS00028">
    <property type="entry name" value="ZINC_FINGER_C2H2_1"/>
    <property type="match status" value="1"/>
</dbReference>
<name>A0A3G5A2Q4_9VIRU</name>
<evidence type="ECO:0000313" key="2">
    <source>
        <dbReference type="EMBL" id="AYV81508.1"/>
    </source>
</evidence>
<proteinExistence type="predicted"/>
<feature type="domain" description="C2H2-type" evidence="1">
    <location>
        <begin position="132"/>
        <end position="153"/>
    </location>
</feature>